<name>A0A7X9RXN9_9BACT</name>
<dbReference type="InterPro" id="IPR000843">
    <property type="entry name" value="HTH_LacI"/>
</dbReference>
<sequence length="338" mass="37885">MKASLKSIAKDLNISPGTISRVLNGKAKEYRISEATVKRVKAYAQKVGYTPNLVAKSLQASKSFTIGLILPDISNPFFSTMAKHIEQQASAMHYSILLMDSDEQLEKETKALQQLYSRKVDGIILCPVGFEGSHYKEQFKDMGIPVVFVDRYLKGIDVPFVSSNNYKGAYDAVEFLIQKGHKTIGLIQGDQKLLTVNEREKGFKEALQDYNISFNANLLLGNGFNEENGYVSMLQLLKEKNKPTAILCMSNQICMGVLKAAKELQLNLPQDLSIISFDENPYAEYITPSLTTIKQHNDKMGAKAFNLIYDLIQDQKSEDPSFLIDTEIIERGSIFDLL</sequence>
<evidence type="ECO:0000313" key="6">
    <source>
        <dbReference type="Proteomes" id="UP000576082"/>
    </source>
</evidence>
<accession>A0A7X9RXN9</accession>
<evidence type="ECO:0000313" key="5">
    <source>
        <dbReference type="EMBL" id="NME70651.1"/>
    </source>
</evidence>
<dbReference type="InterPro" id="IPR001761">
    <property type="entry name" value="Peripla_BP/Lac1_sug-bd_dom"/>
</dbReference>
<dbReference type="PROSITE" id="PS50932">
    <property type="entry name" value="HTH_LACI_2"/>
    <property type="match status" value="1"/>
</dbReference>
<gene>
    <name evidence="5" type="ORF">HHU12_21925</name>
</gene>
<feature type="domain" description="HTH lacI-type" evidence="4">
    <location>
        <begin position="3"/>
        <end position="60"/>
    </location>
</feature>
<dbReference type="PANTHER" id="PTHR30146">
    <property type="entry name" value="LACI-RELATED TRANSCRIPTIONAL REPRESSOR"/>
    <property type="match status" value="1"/>
</dbReference>
<dbReference type="InterPro" id="IPR028082">
    <property type="entry name" value="Peripla_BP_I"/>
</dbReference>
<dbReference type="SUPFAM" id="SSF53822">
    <property type="entry name" value="Periplasmic binding protein-like I"/>
    <property type="match status" value="1"/>
</dbReference>
<evidence type="ECO:0000256" key="3">
    <source>
        <dbReference type="ARBA" id="ARBA00023163"/>
    </source>
</evidence>
<evidence type="ECO:0000256" key="2">
    <source>
        <dbReference type="ARBA" id="ARBA00023125"/>
    </source>
</evidence>
<dbReference type="GO" id="GO:0000976">
    <property type="term" value="F:transcription cis-regulatory region binding"/>
    <property type="evidence" value="ECO:0007669"/>
    <property type="project" value="TreeGrafter"/>
</dbReference>
<dbReference type="PANTHER" id="PTHR30146:SF109">
    <property type="entry name" value="HTH-TYPE TRANSCRIPTIONAL REGULATOR GALS"/>
    <property type="match status" value="1"/>
</dbReference>
<dbReference type="AlphaFoldDB" id="A0A7X9RXN9"/>
<dbReference type="SMART" id="SM00354">
    <property type="entry name" value="HTH_LACI"/>
    <property type="match status" value="1"/>
</dbReference>
<dbReference type="Pfam" id="PF00356">
    <property type="entry name" value="LacI"/>
    <property type="match status" value="1"/>
</dbReference>
<dbReference type="SUPFAM" id="SSF47413">
    <property type="entry name" value="lambda repressor-like DNA-binding domains"/>
    <property type="match status" value="1"/>
</dbReference>
<dbReference type="InterPro" id="IPR010982">
    <property type="entry name" value="Lambda_DNA-bd_dom_sf"/>
</dbReference>
<organism evidence="5 6">
    <name type="scientific">Flammeovirga aprica JL-4</name>
    <dbReference type="NCBI Taxonomy" id="694437"/>
    <lineage>
        <taxon>Bacteria</taxon>
        <taxon>Pseudomonadati</taxon>
        <taxon>Bacteroidota</taxon>
        <taxon>Cytophagia</taxon>
        <taxon>Cytophagales</taxon>
        <taxon>Flammeovirgaceae</taxon>
        <taxon>Flammeovirga</taxon>
    </lineage>
</organism>
<dbReference type="Gene3D" id="3.40.50.2300">
    <property type="match status" value="2"/>
</dbReference>
<dbReference type="Pfam" id="PF00532">
    <property type="entry name" value="Peripla_BP_1"/>
    <property type="match status" value="1"/>
</dbReference>
<proteinExistence type="predicted"/>
<keyword evidence="2" id="KW-0238">DNA-binding</keyword>
<dbReference type="CDD" id="cd01392">
    <property type="entry name" value="HTH_LacI"/>
    <property type="match status" value="1"/>
</dbReference>
<dbReference type="Gene3D" id="1.10.260.40">
    <property type="entry name" value="lambda repressor-like DNA-binding domains"/>
    <property type="match status" value="1"/>
</dbReference>
<keyword evidence="3" id="KW-0804">Transcription</keyword>
<keyword evidence="6" id="KW-1185">Reference proteome</keyword>
<dbReference type="GO" id="GO:0003700">
    <property type="term" value="F:DNA-binding transcription factor activity"/>
    <property type="evidence" value="ECO:0007669"/>
    <property type="project" value="TreeGrafter"/>
</dbReference>
<dbReference type="CDD" id="cd06267">
    <property type="entry name" value="PBP1_LacI_sugar_binding-like"/>
    <property type="match status" value="1"/>
</dbReference>
<dbReference type="EMBL" id="JABANE010000070">
    <property type="protein sequence ID" value="NME70651.1"/>
    <property type="molecule type" value="Genomic_DNA"/>
</dbReference>
<comment type="caution">
    <text evidence="5">The sequence shown here is derived from an EMBL/GenBank/DDBJ whole genome shotgun (WGS) entry which is preliminary data.</text>
</comment>
<keyword evidence="1" id="KW-0805">Transcription regulation</keyword>
<dbReference type="Proteomes" id="UP000576082">
    <property type="component" value="Unassembled WGS sequence"/>
</dbReference>
<evidence type="ECO:0000256" key="1">
    <source>
        <dbReference type="ARBA" id="ARBA00023015"/>
    </source>
</evidence>
<dbReference type="RefSeq" id="WP_169658883.1">
    <property type="nucleotide sequence ID" value="NZ_JABANE010000070.1"/>
</dbReference>
<reference evidence="5 6" key="1">
    <citation type="submission" date="2020-04" db="EMBL/GenBank/DDBJ databases">
        <title>Flammeovirga sp. SR4, a novel species isolated from seawater.</title>
        <authorList>
            <person name="Wang X."/>
        </authorList>
    </citation>
    <scope>NUCLEOTIDE SEQUENCE [LARGE SCALE GENOMIC DNA]</scope>
    <source>
        <strain evidence="5 6">ATCC 23126</strain>
    </source>
</reference>
<protein>
    <submittedName>
        <fullName evidence="5">LacI family transcriptional regulator</fullName>
    </submittedName>
</protein>
<evidence type="ECO:0000259" key="4">
    <source>
        <dbReference type="PROSITE" id="PS50932"/>
    </source>
</evidence>